<dbReference type="AlphaFoldDB" id="A0AA38XXG7"/>
<dbReference type="SUPFAM" id="SSF55331">
    <property type="entry name" value="Tautomerase/MIF"/>
    <property type="match status" value="1"/>
</dbReference>
<reference evidence="1" key="1">
    <citation type="submission" date="2022-10" db="EMBL/GenBank/DDBJ databases">
        <title>Culturing micro-colonial fungi from biological soil crusts in the Mojave desert and describing Neophaeococcomyces mojavensis, and introducing the new genera and species Taxawa tesnikishii.</title>
        <authorList>
            <person name="Kurbessoian T."/>
            <person name="Stajich J.E."/>
        </authorList>
    </citation>
    <scope>NUCLEOTIDE SEQUENCE</scope>
    <source>
        <strain evidence="1">TK_35</strain>
    </source>
</reference>
<name>A0AA38XXG7_9EURO</name>
<dbReference type="InterPro" id="IPR014347">
    <property type="entry name" value="Tautomerase/MIF_sf"/>
</dbReference>
<dbReference type="EMBL" id="JAPDRN010000077">
    <property type="protein sequence ID" value="KAJ9627450.1"/>
    <property type="molecule type" value="Genomic_DNA"/>
</dbReference>
<evidence type="ECO:0008006" key="2">
    <source>
        <dbReference type="Google" id="ProtNLM"/>
    </source>
</evidence>
<sequence length="151" mass="16383">MPTILIKTPAEALSALQRERMIAAVNAAATECSGLGPDPRQRSLCWVIAEEIPVGYWRCGGSTDFLHFIPCLVHVLAPAGVLDEQHRSRYAAVVHQAILESLALPDTQRLAASIMVSDVSDGTWGPNGQLWTLPQFVEAAGYSHLRAPVNR</sequence>
<dbReference type="Gene3D" id="3.30.429.10">
    <property type="entry name" value="Macrophage Migration Inhibitory Factor"/>
    <property type="match status" value="1"/>
</dbReference>
<evidence type="ECO:0000313" key="1">
    <source>
        <dbReference type="EMBL" id="KAJ9627450.1"/>
    </source>
</evidence>
<proteinExistence type="predicted"/>
<comment type="caution">
    <text evidence="1">The sequence shown here is derived from an EMBL/GenBank/DDBJ whole genome shotgun (WGS) entry which is preliminary data.</text>
</comment>
<organism evidence="1">
    <name type="scientific">Knufia peltigerae</name>
    <dbReference type="NCBI Taxonomy" id="1002370"/>
    <lineage>
        <taxon>Eukaryota</taxon>
        <taxon>Fungi</taxon>
        <taxon>Dikarya</taxon>
        <taxon>Ascomycota</taxon>
        <taxon>Pezizomycotina</taxon>
        <taxon>Eurotiomycetes</taxon>
        <taxon>Chaetothyriomycetidae</taxon>
        <taxon>Chaetothyriales</taxon>
        <taxon>Trichomeriaceae</taxon>
        <taxon>Knufia</taxon>
    </lineage>
</organism>
<protein>
    <recommendedName>
        <fullName evidence="2">Tautomerase</fullName>
    </recommendedName>
</protein>
<accession>A0AA38XXG7</accession>
<gene>
    <name evidence="1" type="ORF">H2204_009677</name>
</gene>